<dbReference type="PROSITE" id="PS50867">
    <property type="entry name" value="PRE_SET"/>
    <property type="match status" value="1"/>
</dbReference>
<dbReference type="GO" id="GO:0005694">
    <property type="term" value="C:chromosome"/>
    <property type="evidence" value="ECO:0007669"/>
    <property type="project" value="UniProtKB-SubCell"/>
</dbReference>
<dbReference type="InterPro" id="IPR046341">
    <property type="entry name" value="SET_dom_sf"/>
</dbReference>
<comment type="caution">
    <text evidence="11">The sequence shown here is derived from an EMBL/GenBank/DDBJ whole genome shotgun (WGS) entry which is preliminary data.</text>
</comment>
<gene>
    <name evidence="11" type="ORF">pdam_00001453</name>
</gene>
<dbReference type="AlphaFoldDB" id="A0A3M6V4V2"/>
<evidence type="ECO:0000259" key="8">
    <source>
        <dbReference type="PROSITE" id="PS50280"/>
    </source>
</evidence>
<feature type="domain" description="SET" evidence="8">
    <location>
        <begin position="319"/>
        <end position="444"/>
    </location>
</feature>
<comment type="subcellular location">
    <subcellularLocation>
        <location evidence="1">Chromosome</location>
    </subcellularLocation>
</comment>
<dbReference type="Gene3D" id="2.170.270.10">
    <property type="entry name" value="SET domain"/>
    <property type="match status" value="1"/>
</dbReference>
<dbReference type="InterPro" id="IPR050973">
    <property type="entry name" value="H3K9_Histone-Lys_N-MTase"/>
</dbReference>
<dbReference type="InterPro" id="IPR007728">
    <property type="entry name" value="Pre-SET_dom"/>
</dbReference>
<keyword evidence="6" id="KW-0479">Metal-binding</keyword>
<dbReference type="PROSITE" id="PS50868">
    <property type="entry name" value="POST_SET"/>
    <property type="match status" value="1"/>
</dbReference>
<keyword evidence="7" id="KW-0862">Zinc</keyword>
<dbReference type="InterPro" id="IPR003616">
    <property type="entry name" value="Post-SET_dom"/>
</dbReference>
<evidence type="ECO:0008006" key="13">
    <source>
        <dbReference type="Google" id="ProtNLM"/>
    </source>
</evidence>
<dbReference type="SMART" id="SM00468">
    <property type="entry name" value="PreSET"/>
    <property type="match status" value="1"/>
</dbReference>
<dbReference type="Proteomes" id="UP000275408">
    <property type="component" value="Unassembled WGS sequence"/>
</dbReference>
<dbReference type="EMBL" id="RCHS01000141">
    <property type="protein sequence ID" value="RMX60598.1"/>
    <property type="molecule type" value="Genomic_DNA"/>
</dbReference>
<evidence type="ECO:0000259" key="10">
    <source>
        <dbReference type="PROSITE" id="PS50868"/>
    </source>
</evidence>
<dbReference type="Pfam" id="PF00856">
    <property type="entry name" value="SET"/>
    <property type="match status" value="1"/>
</dbReference>
<organism evidence="11 12">
    <name type="scientific">Pocillopora damicornis</name>
    <name type="common">Cauliflower coral</name>
    <name type="synonym">Millepora damicornis</name>
    <dbReference type="NCBI Taxonomy" id="46731"/>
    <lineage>
        <taxon>Eukaryota</taxon>
        <taxon>Metazoa</taxon>
        <taxon>Cnidaria</taxon>
        <taxon>Anthozoa</taxon>
        <taxon>Hexacorallia</taxon>
        <taxon>Scleractinia</taxon>
        <taxon>Astrocoeniina</taxon>
        <taxon>Pocilloporidae</taxon>
        <taxon>Pocillopora</taxon>
    </lineage>
</organism>
<evidence type="ECO:0000256" key="7">
    <source>
        <dbReference type="ARBA" id="ARBA00022833"/>
    </source>
</evidence>
<protein>
    <recommendedName>
        <fullName evidence="13">Histone-lysine N-methyltransferase</fullName>
    </recommendedName>
</protein>
<evidence type="ECO:0000259" key="9">
    <source>
        <dbReference type="PROSITE" id="PS50867"/>
    </source>
</evidence>
<dbReference type="OMA" id="CERICTM"/>
<evidence type="ECO:0000256" key="6">
    <source>
        <dbReference type="ARBA" id="ARBA00022723"/>
    </source>
</evidence>
<dbReference type="GO" id="GO:0005634">
    <property type="term" value="C:nucleus"/>
    <property type="evidence" value="ECO:0007669"/>
    <property type="project" value="InterPro"/>
</dbReference>
<name>A0A3M6V4V2_POCDA</name>
<dbReference type="SUPFAM" id="SSF82199">
    <property type="entry name" value="SET domain"/>
    <property type="match status" value="1"/>
</dbReference>
<evidence type="ECO:0000256" key="4">
    <source>
        <dbReference type="ARBA" id="ARBA00022679"/>
    </source>
</evidence>
<evidence type="ECO:0000313" key="11">
    <source>
        <dbReference type="EMBL" id="RMX60598.1"/>
    </source>
</evidence>
<sequence length="476" mass="54542">MDESVLTSLLLLNPSGTNTGYCSVQDSLDEVERRDSHLDTDVICIEDSPISISSTVNEEMSNITPCSSVHEEEDNASVVEIFVSAKPGTSRETKPPLFFLEDQDDGVSSSCSISVNMDVQDYYERITNKEEPSTSRRKENRLIKRERDFTVPCLETRTSLKARYESKFKLHMRLRKAVGISNAQNFRRKFYKYKKHLHKELDDWENYLNEQSAQEAYIAVENVVDNEGPPKDFIYVTNNVMHQDMPSHLFDIDYLVGCSCERICTMETCDCPRNGGGEFAYDRNGRVRVKPGTPIYECNPRCPCSLSCRNRVLQRGRTVKVAIFRTPNDCGWGVKTMEHIEKNQMVTEYVGEAITQEEAEERGKVYDSRGQTYLFDLDFNDGECLYTLDAKKYGNISHFINHSCDPNLDVYAVWVDTLDPNFPRIALFANRNIEVGEELTFDYQMSLDTGSSCSSPRKKEHLKCRCGAEKCRTFLF</sequence>
<keyword evidence="2" id="KW-0158">Chromosome</keyword>
<accession>A0A3M6V4V2</accession>
<dbReference type="GO" id="GO:0032259">
    <property type="term" value="P:methylation"/>
    <property type="evidence" value="ECO:0007669"/>
    <property type="project" value="UniProtKB-KW"/>
</dbReference>
<dbReference type="GO" id="GO:0008270">
    <property type="term" value="F:zinc ion binding"/>
    <property type="evidence" value="ECO:0007669"/>
    <property type="project" value="InterPro"/>
</dbReference>
<dbReference type="GO" id="GO:0046974">
    <property type="term" value="F:histone H3K9 methyltransferase activity"/>
    <property type="evidence" value="ECO:0007669"/>
    <property type="project" value="TreeGrafter"/>
</dbReference>
<feature type="domain" description="Pre-SET" evidence="9">
    <location>
        <begin position="256"/>
        <end position="316"/>
    </location>
</feature>
<dbReference type="PROSITE" id="PS50280">
    <property type="entry name" value="SET"/>
    <property type="match status" value="1"/>
</dbReference>
<evidence type="ECO:0000256" key="3">
    <source>
        <dbReference type="ARBA" id="ARBA00022603"/>
    </source>
</evidence>
<keyword evidence="3" id="KW-0489">Methyltransferase</keyword>
<evidence type="ECO:0000256" key="2">
    <source>
        <dbReference type="ARBA" id="ARBA00022454"/>
    </source>
</evidence>
<reference evidence="11 12" key="1">
    <citation type="journal article" date="2018" name="Sci. Rep.">
        <title>Comparative analysis of the Pocillopora damicornis genome highlights role of immune system in coral evolution.</title>
        <authorList>
            <person name="Cunning R."/>
            <person name="Bay R.A."/>
            <person name="Gillette P."/>
            <person name="Baker A.C."/>
            <person name="Traylor-Knowles N."/>
        </authorList>
    </citation>
    <scope>NUCLEOTIDE SEQUENCE [LARGE SCALE GENOMIC DNA]</scope>
    <source>
        <strain evidence="11">RSMAS</strain>
        <tissue evidence="11">Whole animal</tissue>
    </source>
</reference>
<proteinExistence type="predicted"/>
<evidence type="ECO:0000256" key="1">
    <source>
        <dbReference type="ARBA" id="ARBA00004286"/>
    </source>
</evidence>
<dbReference type="Pfam" id="PF05033">
    <property type="entry name" value="Pre-SET"/>
    <property type="match status" value="1"/>
</dbReference>
<dbReference type="PANTHER" id="PTHR46223">
    <property type="entry name" value="HISTONE-LYSINE N-METHYLTRANSFERASE SUV39H"/>
    <property type="match status" value="1"/>
</dbReference>
<keyword evidence="4" id="KW-0808">Transferase</keyword>
<dbReference type="STRING" id="46731.A0A3M6V4V2"/>
<dbReference type="CDD" id="cd10542">
    <property type="entry name" value="SET_SUV39H"/>
    <property type="match status" value="1"/>
</dbReference>
<evidence type="ECO:0000256" key="5">
    <source>
        <dbReference type="ARBA" id="ARBA00022691"/>
    </source>
</evidence>
<dbReference type="SMART" id="SM00317">
    <property type="entry name" value="SET"/>
    <property type="match status" value="1"/>
</dbReference>
<keyword evidence="12" id="KW-1185">Reference proteome</keyword>
<feature type="domain" description="Post-SET" evidence="10">
    <location>
        <begin position="460"/>
        <end position="476"/>
    </location>
</feature>
<dbReference type="OrthoDB" id="308383at2759"/>
<evidence type="ECO:0000313" key="12">
    <source>
        <dbReference type="Proteomes" id="UP000275408"/>
    </source>
</evidence>
<dbReference type="PANTHER" id="PTHR46223:SF4">
    <property type="entry name" value="HISTONE-LYSINE N-METHYLTRANSFERASE-RELATED"/>
    <property type="match status" value="1"/>
</dbReference>
<dbReference type="InterPro" id="IPR001214">
    <property type="entry name" value="SET_dom"/>
</dbReference>
<keyword evidence="5" id="KW-0949">S-adenosyl-L-methionine</keyword>